<evidence type="ECO:0000256" key="4">
    <source>
        <dbReference type="ARBA" id="ARBA00023139"/>
    </source>
</evidence>
<evidence type="ECO:0000256" key="5">
    <source>
        <dbReference type="ARBA" id="ARBA00023288"/>
    </source>
</evidence>
<evidence type="ECO:0000313" key="8">
    <source>
        <dbReference type="EMBL" id="CAG5090408.1"/>
    </source>
</evidence>
<dbReference type="InterPro" id="IPR050490">
    <property type="entry name" value="Bact_solute-bd_prot1"/>
</dbReference>
<accession>A0ABN7S3Z7</accession>
<protein>
    <submittedName>
        <fullName evidence="8">MsmE</fullName>
    </submittedName>
</protein>
<keyword evidence="2 7" id="KW-0732">Signal</keyword>
<evidence type="ECO:0000256" key="7">
    <source>
        <dbReference type="SAM" id="SignalP"/>
    </source>
</evidence>
<feature type="region of interest" description="Disordered" evidence="6">
    <location>
        <begin position="26"/>
        <end position="58"/>
    </location>
</feature>
<dbReference type="SUPFAM" id="SSF53850">
    <property type="entry name" value="Periplasmic binding protein-like II"/>
    <property type="match status" value="1"/>
</dbReference>
<sequence length="445" mass="49683">MKKTAFILLAAVIAISLALAGCSKREGSGNGGAPGDTRTPGSTASTPDNSSSDNAGAGNKKRITVYGTAADKAVQDVYEEIAQAFMKENPDIEVDLQFPGSEYENILKVKMAANDLPDVWDTHGWAVIRYGNYLADLRDEAWVSEMTDTIRDVVTDGDGKVHALVLAEAKDGLTYNADLLRQYDIEPPRTIDELMAAAEKLKTESNGEVMPFYFSGIDDWMIGQFFDYFATSLLISPQQNEAENLLNGTMDWDKWTPLAETFLEMYKQGYMNKDVLTAKYSDLPNLFAQGKVAFTLLGPSFADEVHKINPDVEIGLMPVPAWYPDDEPNFSGGERYTMGVWKDSKHLAEAKKLVAYFAKPENLAKFADVTKLPAGLKGIEADHEFTEYYRTYENIRVFPYFDRVYLPNGMWDVMCKTGTALLAEQVTPQQFSEKMKQEVERLNNK</sequence>
<dbReference type="Proteomes" id="UP000681526">
    <property type="component" value="Unassembled WGS sequence"/>
</dbReference>
<comment type="caution">
    <text evidence="8">The sequence shown here is derived from an EMBL/GenBank/DDBJ whole genome shotgun (WGS) entry which is preliminary data.</text>
</comment>
<dbReference type="RefSeq" id="WP_213485155.1">
    <property type="nucleotide sequence ID" value="NZ_CAJRAY010000075.1"/>
</dbReference>
<dbReference type="InterPro" id="IPR006059">
    <property type="entry name" value="SBP"/>
</dbReference>
<feature type="chain" id="PRO_5047005748" evidence="7">
    <location>
        <begin position="21"/>
        <end position="445"/>
    </location>
</feature>
<dbReference type="PANTHER" id="PTHR43649:SF33">
    <property type="entry name" value="POLYGALACTURONAN_RHAMNOGALACTURONAN-BINDING PROTEIN YTCQ"/>
    <property type="match status" value="1"/>
</dbReference>
<keyword evidence="5" id="KW-0449">Lipoprotein</keyword>
<reference evidence="8 9" key="1">
    <citation type="submission" date="2021-04" db="EMBL/GenBank/DDBJ databases">
        <authorList>
            <person name="Rakotoarivonina H."/>
        </authorList>
    </citation>
    <scope>NUCLEOTIDE SEQUENCE [LARGE SCALE GENOMIC DNA]</scope>
    <source>
        <strain evidence="8 9">XE</strain>
    </source>
</reference>
<evidence type="ECO:0000256" key="2">
    <source>
        <dbReference type="ARBA" id="ARBA00022729"/>
    </source>
</evidence>
<dbReference type="PANTHER" id="PTHR43649">
    <property type="entry name" value="ARABINOSE-BINDING PROTEIN-RELATED"/>
    <property type="match status" value="1"/>
</dbReference>
<evidence type="ECO:0000313" key="9">
    <source>
        <dbReference type="Proteomes" id="UP000681526"/>
    </source>
</evidence>
<evidence type="ECO:0000256" key="1">
    <source>
        <dbReference type="ARBA" id="ARBA00022475"/>
    </source>
</evidence>
<keyword evidence="3" id="KW-0472">Membrane</keyword>
<name>A0ABN7S3Z7_THEXY</name>
<keyword evidence="9" id="KW-1185">Reference proteome</keyword>
<keyword evidence="1" id="KW-1003">Cell membrane</keyword>
<evidence type="ECO:0000256" key="3">
    <source>
        <dbReference type="ARBA" id="ARBA00023136"/>
    </source>
</evidence>
<feature type="signal peptide" evidence="7">
    <location>
        <begin position="1"/>
        <end position="20"/>
    </location>
</feature>
<evidence type="ECO:0000256" key="6">
    <source>
        <dbReference type="SAM" id="MobiDB-lite"/>
    </source>
</evidence>
<feature type="compositionally biased region" description="Polar residues" evidence="6">
    <location>
        <begin position="39"/>
        <end position="54"/>
    </location>
</feature>
<dbReference type="Gene3D" id="3.40.190.10">
    <property type="entry name" value="Periplasmic binding protein-like II"/>
    <property type="match status" value="2"/>
</dbReference>
<dbReference type="PROSITE" id="PS51257">
    <property type="entry name" value="PROKAR_LIPOPROTEIN"/>
    <property type="match status" value="1"/>
</dbReference>
<proteinExistence type="predicted"/>
<keyword evidence="4" id="KW-0564">Palmitate</keyword>
<dbReference type="EMBL" id="CAJRAY010000075">
    <property type="protein sequence ID" value="CAG5090408.1"/>
    <property type="molecule type" value="Genomic_DNA"/>
</dbReference>
<gene>
    <name evidence="8" type="primary">txxe 1975-msmE</name>
    <name evidence="8" type="ORF">TXXE_14080</name>
</gene>
<dbReference type="Pfam" id="PF01547">
    <property type="entry name" value="SBP_bac_1"/>
    <property type="match status" value="1"/>
</dbReference>
<organism evidence="8 9">
    <name type="scientific">Thermobacillus xylanilyticus</name>
    <dbReference type="NCBI Taxonomy" id="76633"/>
    <lineage>
        <taxon>Bacteria</taxon>
        <taxon>Bacillati</taxon>
        <taxon>Bacillota</taxon>
        <taxon>Bacilli</taxon>
        <taxon>Bacillales</taxon>
        <taxon>Paenibacillaceae</taxon>
        <taxon>Thermobacillus</taxon>
    </lineage>
</organism>